<gene>
    <name evidence="6" type="ORF">B1B_14293</name>
</gene>
<keyword evidence="1 6" id="KW-0489">Methyltransferase</keyword>
<organism evidence="6">
    <name type="scientific">mine drainage metagenome</name>
    <dbReference type="NCBI Taxonomy" id="410659"/>
    <lineage>
        <taxon>unclassified sequences</taxon>
        <taxon>metagenomes</taxon>
        <taxon>ecological metagenomes</taxon>
    </lineage>
</organism>
<keyword evidence="5" id="KW-1133">Transmembrane helix</keyword>
<evidence type="ECO:0000256" key="2">
    <source>
        <dbReference type="ARBA" id="ARBA00022679"/>
    </source>
</evidence>
<feature type="transmembrane region" description="Helical" evidence="5">
    <location>
        <begin position="6"/>
        <end position="29"/>
    </location>
</feature>
<protein>
    <submittedName>
        <fullName evidence="6">RNA methylase</fullName>
    </submittedName>
</protein>
<evidence type="ECO:0000256" key="5">
    <source>
        <dbReference type="SAM" id="Phobius"/>
    </source>
</evidence>
<name>T0ZCN7_9ZZZZ</name>
<dbReference type="PANTHER" id="PTHR13610:SF11">
    <property type="entry name" value="METHYLTRANSFERASE DOMAIN-CONTAINING PROTEIN"/>
    <property type="match status" value="1"/>
</dbReference>
<reference evidence="6" key="1">
    <citation type="submission" date="2013-08" db="EMBL/GenBank/DDBJ databases">
        <authorList>
            <person name="Mendez C."/>
            <person name="Richter M."/>
            <person name="Ferrer M."/>
            <person name="Sanchez J."/>
        </authorList>
    </citation>
    <scope>NUCLEOTIDE SEQUENCE</scope>
</reference>
<dbReference type="SUPFAM" id="SSF53335">
    <property type="entry name" value="S-adenosyl-L-methionine-dependent methyltransferases"/>
    <property type="match status" value="1"/>
</dbReference>
<keyword evidence="2" id="KW-0808">Transferase</keyword>
<dbReference type="EMBL" id="AUZY01009457">
    <property type="protein sequence ID" value="EQD41942.1"/>
    <property type="molecule type" value="Genomic_DNA"/>
</dbReference>
<reference evidence="6" key="2">
    <citation type="journal article" date="2014" name="ISME J.">
        <title>Microbial stratification in low pH oxic and suboxic macroscopic growths along an acid mine drainage.</title>
        <authorList>
            <person name="Mendez-Garcia C."/>
            <person name="Mesa V."/>
            <person name="Sprenger R.R."/>
            <person name="Richter M."/>
            <person name="Diez M.S."/>
            <person name="Solano J."/>
            <person name="Bargiela R."/>
            <person name="Golyshina O.V."/>
            <person name="Manteca A."/>
            <person name="Ramos J.L."/>
            <person name="Gallego J.R."/>
            <person name="Llorente I."/>
            <person name="Martins Dos Santos V.A."/>
            <person name="Jensen O.N."/>
            <person name="Pelaez A.I."/>
            <person name="Sanchez J."/>
            <person name="Ferrer M."/>
        </authorList>
    </citation>
    <scope>NUCLEOTIDE SEQUENCE</scope>
</reference>
<sequence length="224" mass="25151">MALDVLVGYIVLLAALAGVAYFVFASFVFGAGYQPTPRRAVREMLRLADVRPEDVVYDLGAGTGAIVFRAARSHGARVLGVEVEPIRFLVLRLRRWAGSGGNRIDLRWGNLFRLDFRPATVVTAFLWPGAMARLRPKFEAELGAGARVVSHCHPIPRMDPDRLRSGHRRLPLPMAGRPGRRGRPPAARQRLIRSGGWNARWTLRPWSRTSTRRRRRTGTFPPRS</sequence>
<comment type="caution">
    <text evidence="6">The sequence shown here is derived from an EMBL/GenBank/DDBJ whole genome shotgun (WGS) entry which is preliminary data.</text>
</comment>
<dbReference type="GO" id="GO:0016279">
    <property type="term" value="F:protein-lysine N-methyltransferase activity"/>
    <property type="evidence" value="ECO:0007669"/>
    <property type="project" value="InterPro"/>
</dbReference>
<feature type="region of interest" description="Disordered" evidence="4">
    <location>
        <begin position="157"/>
        <end position="189"/>
    </location>
</feature>
<dbReference type="GO" id="GO:0032259">
    <property type="term" value="P:methylation"/>
    <property type="evidence" value="ECO:0007669"/>
    <property type="project" value="UniProtKB-KW"/>
</dbReference>
<evidence type="ECO:0000256" key="4">
    <source>
        <dbReference type="SAM" id="MobiDB-lite"/>
    </source>
</evidence>
<accession>T0ZCN7</accession>
<evidence type="ECO:0000313" key="6">
    <source>
        <dbReference type="EMBL" id="EQD41942.1"/>
    </source>
</evidence>
<keyword evidence="5" id="KW-0812">Transmembrane</keyword>
<evidence type="ECO:0000256" key="3">
    <source>
        <dbReference type="ARBA" id="ARBA00022691"/>
    </source>
</evidence>
<dbReference type="PANTHER" id="PTHR13610">
    <property type="entry name" value="METHYLTRANSFERASE DOMAIN-CONTAINING PROTEIN"/>
    <property type="match status" value="1"/>
</dbReference>
<proteinExistence type="predicted"/>
<keyword evidence="3" id="KW-0949">S-adenosyl-L-methionine</keyword>
<dbReference type="Gene3D" id="3.40.50.150">
    <property type="entry name" value="Vaccinia Virus protein VP39"/>
    <property type="match status" value="1"/>
</dbReference>
<evidence type="ECO:0000256" key="1">
    <source>
        <dbReference type="ARBA" id="ARBA00022603"/>
    </source>
</evidence>
<dbReference type="AlphaFoldDB" id="T0ZCN7"/>
<dbReference type="InterPro" id="IPR029063">
    <property type="entry name" value="SAM-dependent_MTases_sf"/>
</dbReference>
<dbReference type="InterPro" id="IPR026170">
    <property type="entry name" value="FAM173A/B"/>
</dbReference>
<dbReference type="CDD" id="cd02440">
    <property type="entry name" value="AdoMet_MTases"/>
    <property type="match status" value="1"/>
</dbReference>
<keyword evidence="5" id="KW-0472">Membrane</keyword>